<name>A0ABQ7DAK1_BRACR</name>
<protein>
    <submittedName>
        <fullName evidence="2">Uncharacterized protein</fullName>
    </submittedName>
</protein>
<evidence type="ECO:0000313" key="2">
    <source>
        <dbReference type="EMBL" id="KAF3569271.1"/>
    </source>
</evidence>
<gene>
    <name evidence="2" type="ORF">DY000_02014058</name>
</gene>
<feature type="region of interest" description="Disordered" evidence="1">
    <location>
        <begin position="1"/>
        <end position="34"/>
    </location>
</feature>
<keyword evidence="3" id="KW-1185">Reference proteome</keyword>
<dbReference type="EMBL" id="QGKV02000759">
    <property type="protein sequence ID" value="KAF3569271.1"/>
    <property type="molecule type" value="Genomic_DNA"/>
</dbReference>
<reference evidence="2 3" key="1">
    <citation type="journal article" date="2020" name="BMC Genomics">
        <title>Intraspecific diversification of the crop wild relative Brassica cretica Lam. using demographic model selection.</title>
        <authorList>
            <person name="Kioukis A."/>
            <person name="Michalopoulou V.A."/>
            <person name="Briers L."/>
            <person name="Pirintsos S."/>
            <person name="Studholme D.J."/>
            <person name="Pavlidis P."/>
            <person name="Sarris P.F."/>
        </authorList>
    </citation>
    <scope>NUCLEOTIDE SEQUENCE [LARGE SCALE GENOMIC DNA]</scope>
    <source>
        <strain evidence="3">cv. PFS-1207/04</strain>
    </source>
</reference>
<sequence length="235" mass="25599">MIVKNISDEGDNTEENSDEEELAPATVSTEPEAHSVTVEASTRALLRLTVTESSLLWNGSFVTAARGEVRQLLHHGSTSLCGGETVGGVLVGMVIVGGMDFGRNAPLAIVYFTSYGGGCSGRLPFRVFFHECVWSGSFRLARLHSREEFVGLLSWIKWALNVAAVSEGCVNLNHIRVRPVRRWSFSCGELWAATTTPDHCYPGVGSSCRLHVGSYVWGLFIHPPVDVSNRVSSME</sequence>
<evidence type="ECO:0000256" key="1">
    <source>
        <dbReference type="SAM" id="MobiDB-lite"/>
    </source>
</evidence>
<dbReference type="Proteomes" id="UP000266723">
    <property type="component" value="Unassembled WGS sequence"/>
</dbReference>
<comment type="caution">
    <text evidence="2">The sequence shown here is derived from an EMBL/GenBank/DDBJ whole genome shotgun (WGS) entry which is preliminary data.</text>
</comment>
<accession>A0ABQ7DAK1</accession>
<organism evidence="2 3">
    <name type="scientific">Brassica cretica</name>
    <name type="common">Mustard</name>
    <dbReference type="NCBI Taxonomy" id="69181"/>
    <lineage>
        <taxon>Eukaryota</taxon>
        <taxon>Viridiplantae</taxon>
        <taxon>Streptophyta</taxon>
        <taxon>Embryophyta</taxon>
        <taxon>Tracheophyta</taxon>
        <taxon>Spermatophyta</taxon>
        <taxon>Magnoliopsida</taxon>
        <taxon>eudicotyledons</taxon>
        <taxon>Gunneridae</taxon>
        <taxon>Pentapetalae</taxon>
        <taxon>rosids</taxon>
        <taxon>malvids</taxon>
        <taxon>Brassicales</taxon>
        <taxon>Brassicaceae</taxon>
        <taxon>Brassiceae</taxon>
        <taxon>Brassica</taxon>
    </lineage>
</organism>
<proteinExistence type="predicted"/>
<feature type="compositionally biased region" description="Acidic residues" evidence="1">
    <location>
        <begin position="8"/>
        <end position="22"/>
    </location>
</feature>
<evidence type="ECO:0000313" key="3">
    <source>
        <dbReference type="Proteomes" id="UP000266723"/>
    </source>
</evidence>